<sequence length="137" mass="15009">MKKIKAAVLAATVVAGLAVAVTPAQASECKRGGGIYLCEYGVTAQALPDGTTQEFIVGTDRAVWTRTSRTDGSWGGWWSLGGVVISKPRVYDWDIDPWAFTLIVTGTDNRPWYNYRNHDGNWTGWMPYPGNPDDPTV</sequence>
<dbReference type="AlphaFoldDB" id="A0A4Z0H6H4"/>
<dbReference type="SUPFAM" id="SSF89372">
    <property type="entry name" value="Fucose-specific lectin"/>
    <property type="match status" value="1"/>
</dbReference>
<feature type="signal peptide" evidence="1">
    <location>
        <begin position="1"/>
        <end position="26"/>
    </location>
</feature>
<comment type="caution">
    <text evidence="3">The sequence shown here is derived from an EMBL/GenBank/DDBJ whole genome shotgun (WGS) entry which is preliminary data.</text>
</comment>
<dbReference type="Proteomes" id="UP000297948">
    <property type="component" value="Unassembled WGS sequence"/>
</dbReference>
<accession>A0A4Z0H6H4</accession>
<feature type="domain" description="PLL-like beta propeller" evidence="2">
    <location>
        <begin position="47"/>
        <end position="130"/>
    </location>
</feature>
<evidence type="ECO:0000313" key="4">
    <source>
        <dbReference type="Proteomes" id="UP000297948"/>
    </source>
</evidence>
<protein>
    <recommendedName>
        <fullName evidence="2">PLL-like beta propeller domain-containing protein</fullName>
    </recommendedName>
</protein>
<reference evidence="3 4" key="1">
    <citation type="submission" date="2019-03" db="EMBL/GenBank/DDBJ databases">
        <authorList>
            <person name="Gonzalez-Pimentel J.L."/>
        </authorList>
    </citation>
    <scope>NUCLEOTIDE SEQUENCE [LARGE SCALE GENOMIC DNA]</scope>
    <source>
        <strain evidence="3 4">JCM 31289</strain>
    </source>
</reference>
<dbReference type="RefSeq" id="WP_135339615.1">
    <property type="nucleotide sequence ID" value="NZ_JBHLTX010000045.1"/>
</dbReference>
<organism evidence="3 4">
    <name type="scientific">Streptomyces palmae</name>
    <dbReference type="NCBI Taxonomy" id="1701085"/>
    <lineage>
        <taxon>Bacteria</taxon>
        <taxon>Bacillati</taxon>
        <taxon>Actinomycetota</taxon>
        <taxon>Actinomycetes</taxon>
        <taxon>Kitasatosporales</taxon>
        <taxon>Streptomycetaceae</taxon>
        <taxon>Streptomyces</taxon>
    </lineage>
</organism>
<evidence type="ECO:0000313" key="3">
    <source>
        <dbReference type="EMBL" id="TGB08469.1"/>
    </source>
</evidence>
<feature type="chain" id="PRO_5021387904" description="PLL-like beta propeller domain-containing protein" evidence="1">
    <location>
        <begin position="27"/>
        <end position="137"/>
    </location>
</feature>
<gene>
    <name evidence="3" type="ORF">E4099_15360</name>
</gene>
<dbReference type="EMBL" id="SRID01000126">
    <property type="protein sequence ID" value="TGB08469.1"/>
    <property type="molecule type" value="Genomic_DNA"/>
</dbReference>
<dbReference type="InterPro" id="IPR058502">
    <property type="entry name" value="PLL-like_beta-prop"/>
</dbReference>
<evidence type="ECO:0000256" key="1">
    <source>
        <dbReference type="SAM" id="SignalP"/>
    </source>
</evidence>
<name>A0A4Z0H6H4_9ACTN</name>
<proteinExistence type="predicted"/>
<dbReference type="OrthoDB" id="4246838at2"/>
<keyword evidence="1" id="KW-0732">Signal</keyword>
<keyword evidence="4" id="KW-1185">Reference proteome</keyword>
<dbReference type="Pfam" id="PF26607">
    <property type="entry name" value="DUF8189"/>
    <property type="match status" value="1"/>
</dbReference>
<evidence type="ECO:0000259" key="2">
    <source>
        <dbReference type="Pfam" id="PF26607"/>
    </source>
</evidence>